<feature type="transmembrane region" description="Helical" evidence="1">
    <location>
        <begin position="6"/>
        <end position="25"/>
    </location>
</feature>
<evidence type="ECO:0000313" key="2">
    <source>
        <dbReference type="EMBL" id="SJN41234.1"/>
    </source>
</evidence>
<dbReference type="AlphaFoldDB" id="A0A1R4KAR4"/>
<keyword evidence="1" id="KW-1133">Transmembrane helix</keyword>
<feature type="transmembrane region" description="Helical" evidence="1">
    <location>
        <begin position="32"/>
        <end position="49"/>
    </location>
</feature>
<keyword evidence="1" id="KW-0472">Membrane</keyword>
<sequence>MAVADLCYLVVGAALFLAVVLPAALRRLPLSAPMVLVLVGLVLGLLPGLPDWWVDPTAHQAVTEHLTELCILVALMGWWR</sequence>
<keyword evidence="1" id="KW-0812">Transmembrane</keyword>
<gene>
    <name evidence="2" type="ORF">FM114_12585</name>
</gene>
<proteinExistence type="predicted"/>
<dbReference type="EMBL" id="FUKQ01000047">
    <property type="protein sequence ID" value="SJN41234.1"/>
    <property type="molecule type" value="Genomic_DNA"/>
</dbReference>
<accession>A0A1R4KAR4</accession>
<organism evidence="2 3">
    <name type="scientific">Luteococcus japonicus LSP_Lj1</name>
    <dbReference type="NCBI Taxonomy" id="1255658"/>
    <lineage>
        <taxon>Bacteria</taxon>
        <taxon>Bacillati</taxon>
        <taxon>Actinomycetota</taxon>
        <taxon>Actinomycetes</taxon>
        <taxon>Propionibacteriales</taxon>
        <taxon>Propionibacteriaceae</taxon>
        <taxon>Luteococcus</taxon>
    </lineage>
</organism>
<dbReference type="STRING" id="1255658.FM114_12585"/>
<evidence type="ECO:0000256" key="1">
    <source>
        <dbReference type="SAM" id="Phobius"/>
    </source>
</evidence>
<reference evidence="2 3" key="1">
    <citation type="submission" date="2017-02" db="EMBL/GenBank/DDBJ databases">
        <authorList>
            <person name="Peterson S.W."/>
        </authorList>
    </citation>
    <scope>NUCLEOTIDE SEQUENCE [LARGE SCALE GENOMIC DNA]</scope>
    <source>
        <strain evidence="2 3">LSP_Lj1</strain>
    </source>
</reference>
<keyword evidence="3" id="KW-1185">Reference proteome</keyword>
<dbReference type="Proteomes" id="UP000188342">
    <property type="component" value="Unassembled WGS sequence"/>
</dbReference>
<name>A0A1R4KAR4_9ACTN</name>
<protein>
    <submittedName>
        <fullName evidence="2">Similar to NhaP-type Na+/H+ and K+/H+ antiporters</fullName>
    </submittedName>
</protein>
<dbReference type="RefSeq" id="WP_256763849.1">
    <property type="nucleotide sequence ID" value="NZ_FUKQ01000047.1"/>
</dbReference>
<evidence type="ECO:0000313" key="3">
    <source>
        <dbReference type="Proteomes" id="UP000188342"/>
    </source>
</evidence>